<dbReference type="RefSeq" id="WP_073022743.1">
    <property type="nucleotide sequence ID" value="NZ_FQXU01000022.1"/>
</dbReference>
<dbReference type="InterPro" id="IPR002347">
    <property type="entry name" value="SDR_fam"/>
</dbReference>
<evidence type="ECO:0000313" key="3">
    <source>
        <dbReference type="EMBL" id="SHI85662.1"/>
    </source>
</evidence>
<dbReference type="Pfam" id="PF00106">
    <property type="entry name" value="adh_short"/>
    <property type="match status" value="1"/>
</dbReference>
<dbReference type="SUPFAM" id="SSF51735">
    <property type="entry name" value="NAD(P)-binding Rossmann-fold domains"/>
    <property type="match status" value="1"/>
</dbReference>
<protein>
    <submittedName>
        <fullName evidence="3">Short-chain dehydrogenase</fullName>
    </submittedName>
</protein>
<dbReference type="GO" id="GO:0016491">
    <property type="term" value="F:oxidoreductase activity"/>
    <property type="evidence" value="ECO:0007669"/>
    <property type="project" value="UniProtKB-KW"/>
</dbReference>
<keyword evidence="2" id="KW-0560">Oxidoreductase</keyword>
<dbReference type="InterPro" id="IPR036291">
    <property type="entry name" value="NAD(P)-bd_dom_sf"/>
</dbReference>
<dbReference type="EMBL" id="FQXU01000022">
    <property type="protein sequence ID" value="SHI85662.1"/>
    <property type="molecule type" value="Genomic_DNA"/>
</dbReference>
<proteinExistence type="inferred from homology"/>
<evidence type="ECO:0000256" key="1">
    <source>
        <dbReference type="ARBA" id="ARBA00006484"/>
    </source>
</evidence>
<sequence length="229" mass="25322">MKILITGGSQGIGLDVAKELHKSGHELFLVARDSDRLNKAVSGFSERVNGFAWDLKDDVDTLIEETSKRNFSPDVIILNAAYFGSSLRSVVKASPYELEELLKVNVISNYKLVQRFIDILKKGEYPRIIIIGSTASIRVDYGSLYGISKWALKSYAYSLRNELKELGIGVTLLNPGGTFTEKRTPNEKTPEGRLLEASDIAKLVGVLLTLSPQAVVEEINVRPMLGDTY</sequence>
<comment type="similarity">
    <text evidence="1">Belongs to the short-chain dehydrogenases/reductases (SDR) family.</text>
</comment>
<evidence type="ECO:0000256" key="2">
    <source>
        <dbReference type="ARBA" id="ARBA00023002"/>
    </source>
</evidence>
<organism evidence="3 4">
    <name type="scientific">Clostridium intestinale DSM 6191</name>
    <dbReference type="NCBI Taxonomy" id="1121320"/>
    <lineage>
        <taxon>Bacteria</taxon>
        <taxon>Bacillati</taxon>
        <taxon>Bacillota</taxon>
        <taxon>Clostridia</taxon>
        <taxon>Eubacteriales</taxon>
        <taxon>Clostridiaceae</taxon>
        <taxon>Clostridium</taxon>
    </lineage>
</organism>
<dbReference type="CDD" id="cd05233">
    <property type="entry name" value="SDR_c"/>
    <property type="match status" value="1"/>
</dbReference>
<name>A0A1M6EJH3_9CLOT</name>
<evidence type="ECO:0000313" key="4">
    <source>
        <dbReference type="Proteomes" id="UP000184241"/>
    </source>
</evidence>
<dbReference type="AlphaFoldDB" id="A0A1M6EJH3"/>
<accession>A0A1M6EJH3</accession>
<dbReference type="PANTHER" id="PTHR42901">
    <property type="entry name" value="ALCOHOL DEHYDROGENASE"/>
    <property type="match status" value="1"/>
</dbReference>
<dbReference type="PRINTS" id="PR00081">
    <property type="entry name" value="GDHRDH"/>
</dbReference>
<gene>
    <name evidence="3" type="ORF">SAMN02745941_04461</name>
</gene>
<dbReference type="PANTHER" id="PTHR42901:SF1">
    <property type="entry name" value="ALCOHOL DEHYDROGENASE"/>
    <property type="match status" value="1"/>
</dbReference>
<reference evidence="3 4" key="1">
    <citation type="submission" date="2016-11" db="EMBL/GenBank/DDBJ databases">
        <authorList>
            <person name="Jaros S."/>
            <person name="Januszkiewicz K."/>
            <person name="Wedrychowicz H."/>
        </authorList>
    </citation>
    <scope>NUCLEOTIDE SEQUENCE [LARGE SCALE GENOMIC DNA]</scope>
    <source>
        <strain evidence="3 4">DSM 6191</strain>
    </source>
</reference>
<dbReference type="Gene3D" id="3.40.50.720">
    <property type="entry name" value="NAD(P)-binding Rossmann-like Domain"/>
    <property type="match status" value="1"/>
</dbReference>
<dbReference type="Proteomes" id="UP000184241">
    <property type="component" value="Unassembled WGS sequence"/>
</dbReference>